<keyword evidence="8 9" id="KW-0503">Monooxygenase</keyword>
<name>A0ABR3ENT4_9AGAR</name>
<dbReference type="InterPro" id="IPR036396">
    <property type="entry name" value="Cyt_P450_sf"/>
</dbReference>
<keyword evidence="6 9" id="KW-0560">Oxidoreductase</keyword>
<dbReference type="InterPro" id="IPR050364">
    <property type="entry name" value="Cytochrome_P450_fung"/>
</dbReference>
<gene>
    <name evidence="11" type="ORF">V5O48_017555</name>
</gene>
<evidence type="ECO:0000256" key="4">
    <source>
        <dbReference type="ARBA" id="ARBA00022617"/>
    </source>
</evidence>
<dbReference type="PROSITE" id="PS00086">
    <property type="entry name" value="CYTOCHROME_P450"/>
    <property type="match status" value="1"/>
</dbReference>
<dbReference type="InterPro" id="IPR002401">
    <property type="entry name" value="Cyt_P450_E_grp-I"/>
</dbReference>
<dbReference type="EMBL" id="JBAHYK010002754">
    <property type="protein sequence ID" value="KAL0564491.1"/>
    <property type="molecule type" value="Genomic_DNA"/>
</dbReference>
<dbReference type="PRINTS" id="PR00463">
    <property type="entry name" value="EP450I"/>
</dbReference>
<feature type="signal peptide" evidence="10">
    <location>
        <begin position="1"/>
        <end position="19"/>
    </location>
</feature>
<sequence>MDPILLAVALLFGASLWFARKISRNRNPPLPPGPPKDPLIGHMRIIPAENTSEAFHEWTKTYGDVICLEVLGRKLVILGSVESARAILENRGANYSCRPKFPIFELAGWFPQVTFLQYGERFTKHRKMLQQYFGTNSKDSLSFEPIIADEAHVLVKNLASAAPGTHRHYVHRFTVSNIMRVLVGHQIRSDDDVFLEIANSATAVARDCGPPGNTPVDFFPWLRHLPSWFPGTYYATVARSHYKTIRKLYDFPVEFVKAQKDPMKCFLLEKLQELEDAEDPEAALVDIKGVAAAIFAGGEDTTYSSLQGFYLAMLHHPESQKRAYEEIISVVGESSFPDVKDHRESLPLVECIVQEVLRWHTVAPLCIPHRAINDDVYNGMFIPKDAVVIPNIRGMSLNEDVYSNPHAFDPTRFLPRPEGREEPHFSPAFGFGRRVCPGRHFAHLALWQVIACTLATLEIVPMKGQIGNLPEMKFAEGLVREPVPFEYEVRFRSEGARRLVEQVEYA</sequence>
<keyword evidence="7 9" id="KW-0408">Iron</keyword>
<evidence type="ECO:0000256" key="5">
    <source>
        <dbReference type="ARBA" id="ARBA00022723"/>
    </source>
</evidence>
<evidence type="ECO:0000256" key="8">
    <source>
        <dbReference type="ARBA" id="ARBA00023033"/>
    </source>
</evidence>
<evidence type="ECO:0000256" key="7">
    <source>
        <dbReference type="ARBA" id="ARBA00023004"/>
    </source>
</evidence>
<evidence type="ECO:0008006" key="13">
    <source>
        <dbReference type="Google" id="ProtNLM"/>
    </source>
</evidence>
<evidence type="ECO:0000256" key="10">
    <source>
        <dbReference type="SAM" id="SignalP"/>
    </source>
</evidence>
<comment type="similarity">
    <text evidence="3 9">Belongs to the cytochrome P450 family.</text>
</comment>
<comment type="cofactor">
    <cofactor evidence="1">
        <name>heme</name>
        <dbReference type="ChEBI" id="CHEBI:30413"/>
    </cofactor>
</comment>
<dbReference type="Gene3D" id="1.10.630.10">
    <property type="entry name" value="Cytochrome P450"/>
    <property type="match status" value="1"/>
</dbReference>
<proteinExistence type="inferred from homology"/>
<evidence type="ECO:0000256" key="1">
    <source>
        <dbReference type="ARBA" id="ARBA00001971"/>
    </source>
</evidence>
<comment type="pathway">
    <text evidence="2">Secondary metabolite biosynthesis.</text>
</comment>
<dbReference type="Proteomes" id="UP001465976">
    <property type="component" value="Unassembled WGS sequence"/>
</dbReference>
<dbReference type="InterPro" id="IPR017972">
    <property type="entry name" value="Cyt_P450_CS"/>
</dbReference>
<comment type="caution">
    <text evidence="11">The sequence shown here is derived from an EMBL/GenBank/DDBJ whole genome shotgun (WGS) entry which is preliminary data.</text>
</comment>
<protein>
    <recommendedName>
        <fullName evidence="13">Cytochrome P450</fullName>
    </recommendedName>
</protein>
<feature type="non-terminal residue" evidence="11">
    <location>
        <position position="506"/>
    </location>
</feature>
<keyword evidence="10" id="KW-0732">Signal</keyword>
<dbReference type="Pfam" id="PF00067">
    <property type="entry name" value="p450"/>
    <property type="match status" value="1"/>
</dbReference>
<evidence type="ECO:0000313" key="11">
    <source>
        <dbReference type="EMBL" id="KAL0564491.1"/>
    </source>
</evidence>
<evidence type="ECO:0000256" key="9">
    <source>
        <dbReference type="RuleBase" id="RU000461"/>
    </source>
</evidence>
<keyword evidence="5 9" id="KW-0479">Metal-binding</keyword>
<organism evidence="11 12">
    <name type="scientific">Marasmius crinis-equi</name>
    <dbReference type="NCBI Taxonomy" id="585013"/>
    <lineage>
        <taxon>Eukaryota</taxon>
        <taxon>Fungi</taxon>
        <taxon>Dikarya</taxon>
        <taxon>Basidiomycota</taxon>
        <taxon>Agaricomycotina</taxon>
        <taxon>Agaricomycetes</taxon>
        <taxon>Agaricomycetidae</taxon>
        <taxon>Agaricales</taxon>
        <taxon>Marasmiineae</taxon>
        <taxon>Marasmiaceae</taxon>
        <taxon>Marasmius</taxon>
    </lineage>
</organism>
<dbReference type="InterPro" id="IPR001128">
    <property type="entry name" value="Cyt_P450"/>
</dbReference>
<keyword evidence="12" id="KW-1185">Reference proteome</keyword>
<dbReference type="SUPFAM" id="SSF48264">
    <property type="entry name" value="Cytochrome P450"/>
    <property type="match status" value="1"/>
</dbReference>
<dbReference type="CDD" id="cd11065">
    <property type="entry name" value="CYP64-like"/>
    <property type="match status" value="1"/>
</dbReference>
<accession>A0ABR3ENT4</accession>
<evidence type="ECO:0000256" key="2">
    <source>
        <dbReference type="ARBA" id="ARBA00005179"/>
    </source>
</evidence>
<dbReference type="PANTHER" id="PTHR46300">
    <property type="entry name" value="P450, PUTATIVE (EUROFUNG)-RELATED-RELATED"/>
    <property type="match status" value="1"/>
</dbReference>
<evidence type="ECO:0000313" key="12">
    <source>
        <dbReference type="Proteomes" id="UP001465976"/>
    </source>
</evidence>
<reference evidence="11 12" key="1">
    <citation type="submission" date="2024-02" db="EMBL/GenBank/DDBJ databases">
        <title>A draft genome for the cacao thread blight pathogen Marasmius crinis-equi.</title>
        <authorList>
            <person name="Cohen S.P."/>
            <person name="Baruah I.K."/>
            <person name="Amoako-Attah I."/>
            <person name="Bukari Y."/>
            <person name="Meinhardt L.W."/>
            <person name="Bailey B.A."/>
        </authorList>
    </citation>
    <scope>NUCLEOTIDE SEQUENCE [LARGE SCALE GENOMIC DNA]</scope>
    <source>
        <strain evidence="11 12">GH-76</strain>
    </source>
</reference>
<dbReference type="PRINTS" id="PR00385">
    <property type="entry name" value="P450"/>
</dbReference>
<feature type="chain" id="PRO_5046460192" description="Cytochrome P450" evidence="10">
    <location>
        <begin position="20"/>
        <end position="506"/>
    </location>
</feature>
<evidence type="ECO:0000256" key="3">
    <source>
        <dbReference type="ARBA" id="ARBA00010617"/>
    </source>
</evidence>
<dbReference type="PANTHER" id="PTHR46300:SF5">
    <property type="entry name" value="CYTOCHROME P450"/>
    <property type="match status" value="1"/>
</dbReference>
<keyword evidence="4 9" id="KW-0349">Heme</keyword>
<evidence type="ECO:0000256" key="6">
    <source>
        <dbReference type="ARBA" id="ARBA00023002"/>
    </source>
</evidence>